<dbReference type="SUPFAM" id="SSF81321">
    <property type="entry name" value="Family A G protein-coupled receptor-like"/>
    <property type="match status" value="1"/>
</dbReference>
<dbReference type="Gene3D" id="1.20.1070.10">
    <property type="entry name" value="Rhodopsin 7-helix transmembrane proteins"/>
    <property type="match status" value="2"/>
</dbReference>
<name>A0AAV4GHB5_9GAST</name>
<evidence type="ECO:0000256" key="2">
    <source>
        <dbReference type="ARBA" id="ARBA00022692"/>
    </source>
</evidence>
<comment type="subcellular location">
    <subcellularLocation>
        <location evidence="1">Membrane</location>
    </subcellularLocation>
</comment>
<dbReference type="InterPro" id="IPR052954">
    <property type="entry name" value="GPCR-Ligand_Int"/>
</dbReference>
<evidence type="ECO:0000256" key="6">
    <source>
        <dbReference type="SAM" id="Phobius"/>
    </source>
</evidence>
<dbReference type="EMBL" id="BMAT01008446">
    <property type="protein sequence ID" value="GFR85148.1"/>
    <property type="molecule type" value="Genomic_DNA"/>
</dbReference>
<comment type="caution">
    <text evidence="8">The sequence shown here is derived from an EMBL/GenBank/DDBJ whole genome shotgun (WGS) entry which is preliminary data.</text>
</comment>
<feature type="transmembrane region" description="Helical" evidence="6">
    <location>
        <begin position="117"/>
        <end position="141"/>
    </location>
</feature>
<dbReference type="InterPro" id="IPR000276">
    <property type="entry name" value="GPCR_Rhodpsn"/>
</dbReference>
<feature type="compositionally biased region" description="Low complexity" evidence="5">
    <location>
        <begin position="404"/>
        <end position="418"/>
    </location>
</feature>
<dbReference type="AlphaFoldDB" id="A0AAV4GHB5"/>
<sequence length="479" mass="53634">MTNFPTPYIRKDLIRFYNKFNLTQAEIHEVDGIYEAANMFMRVTGLILLVIGVPGNILVISVLRGKSMRRNLTALFLTYLAAFNLLNLLVGLLRYVVISFHVQDIRLHSETLCLLHLNLVVFAHLAANWTILAVGLCKMAYVLVPDTFGLLKCDQQYLTPSALVEKFCTFLVPEIAMFFVNISTIRAYYLIWTKASEKEKKMVRVNYLLGIMLFISDIELLLAEIPYIVINTFKPLLFSATPRGAATYLVASYLSVIGLYSNSAFNCLTYCFFGGHYRRELRRVFRPILSLLCDPESRWVSSDASFFPARGAKPAVSQTTRLSLAKMLESEPNDPEASTAPEIYDTTTLMTLTLMNEDEIHDHEQEPAMARRYSNRVIHVPSSPSGFNILMRVHSATKTSAICSSDASSRAVSSTRSSKVNTPPSNDPQSLVYRQGHALGQGYVSNQSLLSIQGRAQGQQRDDKSLSSFGAVSDKSKEI</sequence>
<evidence type="ECO:0000259" key="7">
    <source>
        <dbReference type="PROSITE" id="PS50262"/>
    </source>
</evidence>
<feature type="region of interest" description="Disordered" evidence="5">
    <location>
        <begin position="403"/>
        <end position="429"/>
    </location>
</feature>
<feature type="domain" description="G-protein coupled receptors family 1 profile" evidence="7">
    <location>
        <begin position="55"/>
        <end position="145"/>
    </location>
</feature>
<keyword evidence="8" id="KW-0675">Receptor</keyword>
<feature type="transmembrane region" description="Helical" evidence="6">
    <location>
        <begin position="205"/>
        <end position="230"/>
    </location>
</feature>
<evidence type="ECO:0000256" key="4">
    <source>
        <dbReference type="ARBA" id="ARBA00023136"/>
    </source>
</evidence>
<dbReference type="PANTHER" id="PTHR46641">
    <property type="entry name" value="FMRFAMIDE RECEPTOR-RELATED"/>
    <property type="match status" value="1"/>
</dbReference>
<proteinExistence type="predicted"/>
<organism evidence="8 9">
    <name type="scientific">Elysia marginata</name>
    <dbReference type="NCBI Taxonomy" id="1093978"/>
    <lineage>
        <taxon>Eukaryota</taxon>
        <taxon>Metazoa</taxon>
        <taxon>Spiralia</taxon>
        <taxon>Lophotrochozoa</taxon>
        <taxon>Mollusca</taxon>
        <taxon>Gastropoda</taxon>
        <taxon>Heterobranchia</taxon>
        <taxon>Euthyneura</taxon>
        <taxon>Panpulmonata</taxon>
        <taxon>Sacoglossa</taxon>
        <taxon>Placobranchoidea</taxon>
        <taxon>Plakobranchidae</taxon>
        <taxon>Elysia</taxon>
    </lineage>
</organism>
<dbReference type="Proteomes" id="UP000762676">
    <property type="component" value="Unassembled WGS sequence"/>
</dbReference>
<feature type="transmembrane region" description="Helical" evidence="6">
    <location>
        <begin position="75"/>
        <end position="97"/>
    </location>
</feature>
<feature type="region of interest" description="Disordered" evidence="5">
    <location>
        <begin position="453"/>
        <end position="479"/>
    </location>
</feature>
<feature type="transmembrane region" description="Helical" evidence="6">
    <location>
        <begin position="250"/>
        <end position="273"/>
    </location>
</feature>
<dbReference type="PRINTS" id="PR00237">
    <property type="entry name" value="GPCRRHODOPSN"/>
</dbReference>
<protein>
    <submittedName>
        <fullName evidence="8">FMRFamide receptor-like</fullName>
    </submittedName>
</protein>
<evidence type="ECO:0000256" key="1">
    <source>
        <dbReference type="ARBA" id="ARBA00004370"/>
    </source>
</evidence>
<evidence type="ECO:0000313" key="8">
    <source>
        <dbReference type="EMBL" id="GFR85148.1"/>
    </source>
</evidence>
<keyword evidence="9" id="KW-1185">Reference proteome</keyword>
<feature type="compositionally biased region" description="Polar residues" evidence="5">
    <location>
        <begin position="419"/>
        <end position="429"/>
    </location>
</feature>
<gene>
    <name evidence="8" type="ORF">ElyMa_004166700</name>
</gene>
<dbReference type="GO" id="GO:0004930">
    <property type="term" value="F:G protein-coupled receptor activity"/>
    <property type="evidence" value="ECO:0007669"/>
    <property type="project" value="InterPro"/>
</dbReference>
<dbReference type="PROSITE" id="PS50262">
    <property type="entry name" value="G_PROTEIN_RECEP_F1_2"/>
    <property type="match status" value="1"/>
</dbReference>
<feature type="transmembrane region" description="Helical" evidence="6">
    <location>
        <begin position="175"/>
        <end position="193"/>
    </location>
</feature>
<accession>A0AAV4GHB5</accession>
<reference evidence="8 9" key="1">
    <citation type="journal article" date="2021" name="Elife">
        <title>Chloroplast acquisition without the gene transfer in kleptoplastic sea slugs, Plakobranchus ocellatus.</title>
        <authorList>
            <person name="Maeda T."/>
            <person name="Takahashi S."/>
            <person name="Yoshida T."/>
            <person name="Shimamura S."/>
            <person name="Takaki Y."/>
            <person name="Nagai Y."/>
            <person name="Toyoda A."/>
            <person name="Suzuki Y."/>
            <person name="Arimoto A."/>
            <person name="Ishii H."/>
            <person name="Satoh N."/>
            <person name="Nishiyama T."/>
            <person name="Hasebe M."/>
            <person name="Maruyama T."/>
            <person name="Minagawa J."/>
            <person name="Obokata J."/>
            <person name="Shigenobu S."/>
        </authorList>
    </citation>
    <scope>NUCLEOTIDE SEQUENCE [LARGE SCALE GENOMIC DNA]</scope>
</reference>
<keyword evidence="3 6" id="KW-1133">Transmembrane helix</keyword>
<feature type="transmembrane region" description="Helical" evidence="6">
    <location>
        <begin position="43"/>
        <end position="63"/>
    </location>
</feature>
<evidence type="ECO:0000256" key="5">
    <source>
        <dbReference type="SAM" id="MobiDB-lite"/>
    </source>
</evidence>
<evidence type="ECO:0000256" key="3">
    <source>
        <dbReference type="ARBA" id="ARBA00022989"/>
    </source>
</evidence>
<evidence type="ECO:0000313" key="9">
    <source>
        <dbReference type="Proteomes" id="UP000762676"/>
    </source>
</evidence>
<keyword evidence="4 6" id="KW-0472">Membrane</keyword>
<keyword evidence="2 6" id="KW-0812">Transmembrane</keyword>
<dbReference type="InterPro" id="IPR017452">
    <property type="entry name" value="GPCR_Rhodpsn_7TM"/>
</dbReference>
<dbReference type="GO" id="GO:0016020">
    <property type="term" value="C:membrane"/>
    <property type="evidence" value="ECO:0007669"/>
    <property type="project" value="UniProtKB-SubCell"/>
</dbReference>